<dbReference type="RefSeq" id="WP_073606572.1">
    <property type="nucleotide sequence ID" value="NZ_MRCG01000001.1"/>
</dbReference>
<proteinExistence type="predicted"/>
<feature type="transmembrane region" description="Helical" evidence="1">
    <location>
        <begin position="32"/>
        <end position="57"/>
    </location>
</feature>
<evidence type="ECO:0000313" key="2">
    <source>
        <dbReference type="EMBL" id="OKH50757.1"/>
    </source>
</evidence>
<dbReference type="EMBL" id="MRCG01000001">
    <property type="protein sequence ID" value="OKH50757.1"/>
    <property type="molecule type" value="Genomic_DNA"/>
</dbReference>
<evidence type="ECO:0000313" key="3">
    <source>
        <dbReference type="Proteomes" id="UP000185557"/>
    </source>
</evidence>
<comment type="caution">
    <text evidence="2">The sequence shown here is derived from an EMBL/GenBank/DDBJ whole genome shotgun (WGS) entry which is preliminary data.</text>
</comment>
<gene>
    <name evidence="2" type="ORF">NIES30_01320</name>
</gene>
<dbReference type="Proteomes" id="UP000185557">
    <property type="component" value="Unassembled WGS sequence"/>
</dbReference>
<keyword evidence="1" id="KW-0472">Membrane</keyword>
<accession>A0A1U7JAG0</accession>
<keyword evidence="1" id="KW-1133">Transmembrane helix</keyword>
<sequence length="99" mass="10976">MLLLILTIVIALVAWALRLMEQAVKGQEFSLMLAGFLVASSAAALMGVYFLMGNYMLYMDHASQQMSTMEALDIPYFTYASATLPESANALNDWFIQPD</sequence>
<protein>
    <submittedName>
        <fullName evidence="2">Uncharacterized protein</fullName>
    </submittedName>
</protein>
<dbReference type="OrthoDB" id="561546at2"/>
<organism evidence="2 3">
    <name type="scientific">Phormidium tenue NIES-30</name>
    <dbReference type="NCBI Taxonomy" id="549789"/>
    <lineage>
        <taxon>Bacteria</taxon>
        <taxon>Bacillati</taxon>
        <taxon>Cyanobacteriota</taxon>
        <taxon>Cyanophyceae</taxon>
        <taxon>Oscillatoriophycideae</taxon>
        <taxon>Oscillatoriales</taxon>
        <taxon>Oscillatoriaceae</taxon>
        <taxon>Phormidium</taxon>
    </lineage>
</organism>
<name>A0A1U7JAG0_9CYAN</name>
<evidence type="ECO:0000256" key="1">
    <source>
        <dbReference type="SAM" id="Phobius"/>
    </source>
</evidence>
<dbReference type="STRING" id="549789.NIES30_01320"/>
<dbReference type="AlphaFoldDB" id="A0A1U7JAG0"/>
<keyword evidence="1" id="KW-0812">Transmembrane</keyword>
<keyword evidence="3" id="KW-1185">Reference proteome</keyword>
<reference evidence="2 3" key="1">
    <citation type="submission" date="2016-11" db="EMBL/GenBank/DDBJ databases">
        <title>Draft Genome Sequences of Nine Cyanobacterial Strains from Diverse Habitats.</title>
        <authorList>
            <person name="Zhu T."/>
            <person name="Hou S."/>
            <person name="Lu X."/>
            <person name="Hess W.R."/>
        </authorList>
    </citation>
    <scope>NUCLEOTIDE SEQUENCE [LARGE SCALE GENOMIC DNA]</scope>
    <source>
        <strain evidence="2 3">NIES-30</strain>
    </source>
</reference>